<comment type="caution">
    <text evidence="1">The sequence shown here is derived from an EMBL/GenBank/DDBJ whole genome shotgun (WGS) entry which is preliminary data.</text>
</comment>
<dbReference type="SUPFAM" id="SSF55961">
    <property type="entry name" value="Bet v1-like"/>
    <property type="match status" value="1"/>
</dbReference>
<dbReference type="OrthoDB" id="5293446at2"/>
<reference evidence="1 2" key="1">
    <citation type="submission" date="2017-08" db="EMBL/GenBank/DDBJ databases">
        <title>Lysobacter sylvestris genome.</title>
        <authorList>
            <person name="Zhang D.-C."/>
            <person name="Albuquerque L."/>
            <person name="Franca L."/>
            <person name="Froufe H.J.C."/>
            <person name="Barroso C."/>
            <person name="Egas C."/>
            <person name="Da Costa M."/>
            <person name="Margesin R."/>
        </authorList>
    </citation>
    <scope>NUCLEOTIDE SEQUENCE [LARGE SCALE GENOMIC DNA]</scope>
    <source>
        <strain evidence="1 2">AM20-91</strain>
    </source>
</reference>
<gene>
    <name evidence="1" type="ORF">Lysil_1341</name>
</gene>
<dbReference type="AlphaFoldDB" id="A0A2K1Q3T2"/>
<proteinExistence type="predicted"/>
<dbReference type="RefSeq" id="WP_129588377.1">
    <property type="nucleotide sequence ID" value="NZ_NPZB01000001.1"/>
</dbReference>
<protein>
    <submittedName>
        <fullName evidence="1">Polyketide cyclase / dehydrase and lipid transport</fullName>
    </submittedName>
</protein>
<dbReference type="Proteomes" id="UP000236220">
    <property type="component" value="Unassembled WGS sequence"/>
</dbReference>
<dbReference type="Gene3D" id="3.30.530.20">
    <property type="match status" value="1"/>
</dbReference>
<evidence type="ECO:0000313" key="2">
    <source>
        <dbReference type="Proteomes" id="UP000236220"/>
    </source>
</evidence>
<sequence>MKMLKELMISVAIVAVFFLLVGIVLPSHRHLSESIDTNRKPTLVYDTINGFGRWKDWNAVTAHDPRAQLKISGPAAGVGAQIDYDGSGVGKGSWKITGSQTNQSVDFAITNGDMGSNKKSAITIKPDKSEKNTTVVQTYDVDYGFNLLGRYAGLYAGSYAGEDMKVDLRRLTGLLAEVPNLAYDQLTPALTGTKYAELPASDVITINSGTVINDFAHVYDSVKNNNQWLKRVMDANNLEPAGPFYLVTEDVNTANYGYNLVQPVKKKGSTATTGLTGVALQGTVKFATIPARKVVTTSVAATDYNALQLTRDALRAWALVHGYQIADKSFEVYKDGVDKSFTAGAASFDVYWPVK</sequence>
<organism evidence="1 2">
    <name type="scientific">Solilutibacter silvestris</name>
    <dbReference type="NCBI Taxonomy" id="1645665"/>
    <lineage>
        <taxon>Bacteria</taxon>
        <taxon>Pseudomonadati</taxon>
        <taxon>Pseudomonadota</taxon>
        <taxon>Gammaproteobacteria</taxon>
        <taxon>Lysobacterales</taxon>
        <taxon>Lysobacteraceae</taxon>
        <taxon>Solilutibacter</taxon>
    </lineage>
</organism>
<keyword evidence="2" id="KW-1185">Reference proteome</keyword>
<dbReference type="EMBL" id="NPZB01000001">
    <property type="protein sequence ID" value="PNS09712.1"/>
    <property type="molecule type" value="Genomic_DNA"/>
</dbReference>
<dbReference type="Gene3D" id="3.20.80.10">
    <property type="entry name" value="Regulatory factor, effector binding domain"/>
    <property type="match status" value="1"/>
</dbReference>
<dbReference type="InterPro" id="IPR023393">
    <property type="entry name" value="START-like_dom_sf"/>
</dbReference>
<evidence type="ECO:0000313" key="1">
    <source>
        <dbReference type="EMBL" id="PNS09712.1"/>
    </source>
</evidence>
<dbReference type="InterPro" id="IPR011256">
    <property type="entry name" value="Reg_factor_effector_dom_sf"/>
</dbReference>
<accession>A0A2K1Q3T2</accession>
<name>A0A2K1Q3T2_9GAMM</name>